<evidence type="ECO:0000256" key="11">
    <source>
        <dbReference type="ARBA" id="ARBA00074866"/>
    </source>
</evidence>
<protein>
    <recommendedName>
        <fullName evidence="11">Elongation factor 1 alpha-like protein</fullName>
    </recommendedName>
</protein>
<feature type="region of interest" description="Disordered" evidence="12">
    <location>
        <begin position="184"/>
        <end position="242"/>
    </location>
</feature>
<evidence type="ECO:0000256" key="1">
    <source>
        <dbReference type="ARBA" id="ARBA00004496"/>
    </source>
</evidence>
<feature type="compositionally biased region" description="Basic and acidic residues" evidence="12">
    <location>
        <begin position="91"/>
        <end position="101"/>
    </location>
</feature>
<evidence type="ECO:0000256" key="8">
    <source>
        <dbReference type="ARBA" id="ARBA00023134"/>
    </source>
</evidence>
<dbReference type="Gene3D" id="2.40.30.10">
    <property type="entry name" value="Translation factors"/>
    <property type="match status" value="2"/>
</dbReference>
<organism evidence="14 15">
    <name type="scientific">Choanephora cucurbitarum</name>
    <dbReference type="NCBI Taxonomy" id="101091"/>
    <lineage>
        <taxon>Eukaryota</taxon>
        <taxon>Fungi</taxon>
        <taxon>Fungi incertae sedis</taxon>
        <taxon>Mucoromycota</taxon>
        <taxon>Mucoromycotina</taxon>
        <taxon>Mucoromycetes</taxon>
        <taxon>Mucorales</taxon>
        <taxon>Mucorineae</taxon>
        <taxon>Choanephoraceae</taxon>
        <taxon>Choanephoroideae</taxon>
        <taxon>Choanephora</taxon>
    </lineage>
</organism>
<dbReference type="CDD" id="cd01883">
    <property type="entry name" value="EF1_alpha"/>
    <property type="match status" value="1"/>
</dbReference>
<dbReference type="CDD" id="cd16267">
    <property type="entry name" value="HBS1-like_II"/>
    <property type="match status" value="1"/>
</dbReference>
<evidence type="ECO:0000313" key="14">
    <source>
        <dbReference type="EMBL" id="OBZ86290.1"/>
    </source>
</evidence>
<dbReference type="CDD" id="cd04093">
    <property type="entry name" value="HBS1_C_III"/>
    <property type="match status" value="1"/>
</dbReference>
<feature type="compositionally biased region" description="Polar residues" evidence="12">
    <location>
        <begin position="197"/>
        <end position="213"/>
    </location>
</feature>
<keyword evidence="7" id="KW-0648">Protein biosynthesis</keyword>
<feature type="compositionally biased region" description="Basic and acidic residues" evidence="12">
    <location>
        <begin position="302"/>
        <end position="312"/>
    </location>
</feature>
<evidence type="ECO:0000256" key="9">
    <source>
        <dbReference type="ARBA" id="ARBA00049117"/>
    </source>
</evidence>
<dbReference type="AlphaFoldDB" id="A0A1C7NBB8"/>
<evidence type="ECO:0000256" key="5">
    <source>
        <dbReference type="ARBA" id="ARBA00022801"/>
    </source>
</evidence>
<dbReference type="STRING" id="101091.A0A1C7NBB8"/>
<dbReference type="GO" id="GO:0006417">
    <property type="term" value="P:regulation of translation"/>
    <property type="evidence" value="ECO:0007669"/>
    <property type="project" value="UniProtKB-KW"/>
</dbReference>
<dbReference type="GO" id="GO:0005829">
    <property type="term" value="C:cytosol"/>
    <property type="evidence" value="ECO:0007669"/>
    <property type="project" value="GOC"/>
</dbReference>
<dbReference type="EMBL" id="LUGH01000312">
    <property type="protein sequence ID" value="OBZ86290.1"/>
    <property type="molecule type" value="Genomic_DNA"/>
</dbReference>
<dbReference type="InterPro" id="IPR027417">
    <property type="entry name" value="P-loop_NTPase"/>
</dbReference>
<dbReference type="GO" id="GO:0002184">
    <property type="term" value="P:cytoplasmic translational termination"/>
    <property type="evidence" value="ECO:0007669"/>
    <property type="project" value="UniProtKB-ARBA"/>
</dbReference>
<dbReference type="PROSITE" id="PS51722">
    <property type="entry name" value="G_TR_2"/>
    <property type="match status" value="1"/>
</dbReference>
<reference evidence="14 15" key="1">
    <citation type="submission" date="2016-03" db="EMBL/GenBank/DDBJ databases">
        <title>Choanephora cucurbitarum.</title>
        <authorList>
            <person name="Min B."/>
            <person name="Park H."/>
            <person name="Park J.-H."/>
            <person name="Shin H.-D."/>
            <person name="Choi I.-G."/>
        </authorList>
    </citation>
    <scope>NUCLEOTIDE SEQUENCE [LARGE SCALE GENOMIC DNA]</scope>
    <source>
        <strain evidence="14 15">KUS-F28377</strain>
    </source>
</reference>
<comment type="similarity">
    <text evidence="2">Belongs to the TRAFAC class translation factor GTPase superfamily. Classic translation factor GTPase family. EF-Tu/EF-1A subfamily.</text>
</comment>
<feature type="region of interest" description="Disordered" evidence="12">
    <location>
        <begin position="91"/>
        <end position="122"/>
    </location>
</feature>
<accession>A0A1C7NBB8</accession>
<dbReference type="GO" id="GO:0003924">
    <property type="term" value="F:GTPase activity"/>
    <property type="evidence" value="ECO:0007669"/>
    <property type="project" value="InterPro"/>
</dbReference>
<dbReference type="OrthoDB" id="342024at2759"/>
<dbReference type="PRINTS" id="PR00315">
    <property type="entry name" value="ELONGATNFCT"/>
</dbReference>
<dbReference type="Gene3D" id="3.40.50.300">
    <property type="entry name" value="P-loop containing nucleotide triphosphate hydrolases"/>
    <property type="match status" value="1"/>
</dbReference>
<dbReference type="GO" id="GO:0005525">
    <property type="term" value="F:GTP binding"/>
    <property type="evidence" value="ECO:0007669"/>
    <property type="project" value="UniProtKB-KW"/>
</dbReference>
<dbReference type="Pfam" id="PF08938">
    <property type="entry name" value="HBS1_N"/>
    <property type="match status" value="1"/>
</dbReference>
<keyword evidence="4" id="KW-0547">Nucleotide-binding</keyword>
<comment type="catalytic activity">
    <reaction evidence="9">
        <text>GTP + H2O = GDP + phosphate + H(+)</text>
        <dbReference type="Rhea" id="RHEA:19669"/>
        <dbReference type="ChEBI" id="CHEBI:15377"/>
        <dbReference type="ChEBI" id="CHEBI:15378"/>
        <dbReference type="ChEBI" id="CHEBI:37565"/>
        <dbReference type="ChEBI" id="CHEBI:43474"/>
        <dbReference type="ChEBI" id="CHEBI:58189"/>
    </reaction>
    <physiologicalReaction direction="left-to-right" evidence="9">
        <dbReference type="Rhea" id="RHEA:19670"/>
    </physiologicalReaction>
</comment>
<dbReference type="InterPro" id="IPR009001">
    <property type="entry name" value="Transl_elong_EF1A/Init_IF2_C"/>
</dbReference>
<proteinExistence type="inferred from homology"/>
<dbReference type="FunFam" id="3.40.50.300:FF:000204">
    <property type="entry name" value="Translation elongation factor Tu"/>
    <property type="match status" value="1"/>
</dbReference>
<comment type="subunit">
    <text evidence="10">Component of the Dom34-Hbs1 complex, also named Pelota-HBS1L complex, composed of dom34 and hbs1.</text>
</comment>
<evidence type="ECO:0000259" key="13">
    <source>
        <dbReference type="PROSITE" id="PS51722"/>
    </source>
</evidence>
<keyword evidence="8" id="KW-0342">GTP-binding</keyword>
<dbReference type="InParanoid" id="A0A1C7NBB8"/>
<comment type="subcellular location">
    <subcellularLocation>
        <location evidence="1">Cytoplasm</location>
    </subcellularLocation>
</comment>
<evidence type="ECO:0000256" key="12">
    <source>
        <dbReference type="SAM" id="MobiDB-lite"/>
    </source>
</evidence>
<dbReference type="Pfam" id="PF22594">
    <property type="entry name" value="GTP-eEF1A_C"/>
    <property type="match status" value="1"/>
</dbReference>
<evidence type="ECO:0000256" key="4">
    <source>
        <dbReference type="ARBA" id="ARBA00022741"/>
    </source>
</evidence>
<keyword evidence="3" id="KW-0963">Cytoplasm</keyword>
<gene>
    <name evidence="14" type="primary">HBS1L</name>
    <name evidence="14" type="ORF">A0J61_05654</name>
</gene>
<dbReference type="InterPro" id="IPR050100">
    <property type="entry name" value="TRAFAC_GTPase_members"/>
</dbReference>
<evidence type="ECO:0000256" key="6">
    <source>
        <dbReference type="ARBA" id="ARBA00022845"/>
    </source>
</evidence>
<feature type="region of interest" description="Disordered" evidence="12">
    <location>
        <begin position="302"/>
        <end position="325"/>
    </location>
</feature>
<dbReference type="SUPFAM" id="SSF50447">
    <property type="entry name" value="Translation proteins"/>
    <property type="match status" value="1"/>
</dbReference>
<dbReference type="FunCoup" id="A0A1C7NBB8">
    <property type="interactions" value="59"/>
</dbReference>
<comment type="caution">
    <text evidence="14">The sequence shown here is derived from an EMBL/GenBank/DDBJ whole genome shotgun (WGS) entry which is preliminary data.</text>
</comment>
<keyword evidence="6" id="KW-0810">Translation regulation</keyword>
<feature type="region of interest" description="Disordered" evidence="12">
    <location>
        <begin position="136"/>
        <end position="170"/>
    </location>
</feature>
<feature type="compositionally biased region" description="Low complexity" evidence="12">
    <location>
        <begin position="107"/>
        <end position="122"/>
    </location>
</feature>
<keyword evidence="5" id="KW-0378">Hydrolase</keyword>
<sequence>MSRHRAVRNLDIDDVLDEDEYDSQYDDNEFDEEQLSNEDLDKLDDGLDYVYSIIGYDTFLTASEIKEALWNFYFDREETVDWALEKMAAEEKRRSKEEAKKASTNTSSLSQLKQKLQKPTNDTSLASLASLSASKKPMSSLQSLAQRNKTTSTPSSASLAQKSSANTGTLPSLSHLAFRQTKPNSLAHLNNPPVTQPSPATNNATANPSSLPSLTKKRPMTAPLTAEPEPRVQEEEPEMENPLCAPPSAAAQFLFEPQPKIMFDPKIIFQQAANKSTHIQPFSFDKPSPDDVVLSAQTAAVEKKKATTEKKKTASQPKQATKQDDQVEFLPDDEPTKEITNEMDAMGLTPPAAYKEPLAKIPASKRLNVIEEFEKRTGEKPKLNLVVIGHVDAGKSTLMGHFLYDLGQVNERTMRKFERDSQKIGKGSFAFAWVLDETGEERERGVTMDIATNYFETEHRAFTLLDAPGHRDFIPNMISGTAQADAAILVVDASTNAFESGFDAGGQTKEHAVLARSLGVQQLIVAINKLDMAEWSEARFEEIRQKLSAYLTQVGFKKSNVTFIPVSGLTGENLVKKSKEPALLSWYKDGPSLMEQINKFDSPARLLDRPLRMRVTDFFKGGIGSSGGVSVAGNIESGHVQVGEQVMIVPGNELGYVKTMQVNEEVANWAAAGDSVLMTLVNLDIINLSQGCLLCSASNPVPITSTFEAQIVVFDIRIPITPGYPVVLHHGSLDEPASVIKLVEILDKATGEVVKKNPRILSKGMTAKVHIKLSQRPIPLETFKDNKQLGRIMLRKDGETVAAGVVNKVNSYWLDK</sequence>
<name>A0A1C7NBB8_9FUNG</name>
<dbReference type="InterPro" id="IPR054696">
    <property type="entry name" value="GTP-eEF1A_C"/>
</dbReference>
<dbReference type="Proteomes" id="UP000093000">
    <property type="component" value="Unassembled WGS sequence"/>
</dbReference>
<dbReference type="PANTHER" id="PTHR23115">
    <property type="entry name" value="TRANSLATION FACTOR"/>
    <property type="match status" value="1"/>
</dbReference>
<evidence type="ECO:0000256" key="3">
    <source>
        <dbReference type="ARBA" id="ARBA00022490"/>
    </source>
</evidence>
<evidence type="ECO:0000256" key="10">
    <source>
        <dbReference type="ARBA" id="ARBA00063537"/>
    </source>
</evidence>
<evidence type="ECO:0000256" key="7">
    <source>
        <dbReference type="ARBA" id="ARBA00022917"/>
    </source>
</evidence>
<dbReference type="InterPro" id="IPR009000">
    <property type="entry name" value="Transl_B-barrel_sf"/>
</dbReference>
<dbReference type="InterPro" id="IPR015033">
    <property type="entry name" value="HBS1-like_N"/>
</dbReference>
<keyword evidence="15" id="KW-1185">Reference proteome</keyword>
<dbReference type="GO" id="GO:1990533">
    <property type="term" value="C:Dom34-Hbs1 complex"/>
    <property type="evidence" value="ECO:0007669"/>
    <property type="project" value="UniProtKB-ARBA"/>
</dbReference>
<feature type="domain" description="Tr-type G" evidence="13">
    <location>
        <begin position="380"/>
        <end position="605"/>
    </location>
</feature>
<dbReference type="InterPro" id="IPR000795">
    <property type="entry name" value="T_Tr_GTP-bd_dom"/>
</dbReference>
<dbReference type="SUPFAM" id="SSF52540">
    <property type="entry name" value="P-loop containing nucleoside triphosphate hydrolases"/>
    <property type="match status" value="1"/>
</dbReference>
<evidence type="ECO:0000313" key="15">
    <source>
        <dbReference type="Proteomes" id="UP000093000"/>
    </source>
</evidence>
<evidence type="ECO:0000256" key="2">
    <source>
        <dbReference type="ARBA" id="ARBA00007249"/>
    </source>
</evidence>
<dbReference type="Pfam" id="PF00009">
    <property type="entry name" value="GTP_EFTU"/>
    <property type="match status" value="1"/>
</dbReference>
<feature type="compositionally biased region" description="Polar residues" evidence="12">
    <location>
        <begin position="137"/>
        <end position="170"/>
    </location>
</feature>
<dbReference type="FunFam" id="2.40.30.10:FF:000070">
    <property type="entry name" value="Translation elongation factor EF-1 subunit"/>
    <property type="match status" value="1"/>
</dbReference>
<dbReference type="FunFam" id="2.40.30.10:FF:000020">
    <property type="entry name" value="Translation elongation factor EF-1"/>
    <property type="match status" value="1"/>
</dbReference>
<dbReference type="SUPFAM" id="SSF50465">
    <property type="entry name" value="EF-Tu/eEF-1alpha/eIF2-gamma C-terminal domain"/>
    <property type="match status" value="1"/>
</dbReference>